<feature type="compositionally biased region" description="Low complexity" evidence="1">
    <location>
        <begin position="124"/>
        <end position="135"/>
    </location>
</feature>
<evidence type="ECO:0000313" key="2">
    <source>
        <dbReference type="EMBL" id="KAH9825560.1"/>
    </source>
</evidence>
<organism evidence="2 3">
    <name type="scientific">Teratosphaeria destructans</name>
    <dbReference type="NCBI Taxonomy" id="418781"/>
    <lineage>
        <taxon>Eukaryota</taxon>
        <taxon>Fungi</taxon>
        <taxon>Dikarya</taxon>
        <taxon>Ascomycota</taxon>
        <taxon>Pezizomycotina</taxon>
        <taxon>Dothideomycetes</taxon>
        <taxon>Dothideomycetidae</taxon>
        <taxon>Mycosphaerellales</taxon>
        <taxon>Teratosphaeriaceae</taxon>
        <taxon>Teratosphaeria</taxon>
    </lineage>
</organism>
<reference evidence="2 3" key="2">
    <citation type="journal article" date="2021" name="Curr. Genet.">
        <title>Genetic response to nitrogen starvation in the aggressive Eucalyptus foliar pathogen Teratosphaeria destructans.</title>
        <authorList>
            <person name="Havenga M."/>
            <person name="Wingfield B.D."/>
            <person name="Wingfield M.J."/>
            <person name="Dreyer L.L."/>
            <person name="Roets F."/>
            <person name="Aylward J."/>
        </authorList>
    </citation>
    <scope>NUCLEOTIDE SEQUENCE [LARGE SCALE GENOMIC DNA]</scope>
    <source>
        <strain evidence="2">CMW44962</strain>
    </source>
</reference>
<feature type="region of interest" description="Disordered" evidence="1">
    <location>
        <begin position="103"/>
        <end position="135"/>
    </location>
</feature>
<comment type="caution">
    <text evidence="2">The sequence shown here is derived from an EMBL/GenBank/DDBJ whole genome shotgun (WGS) entry which is preliminary data.</text>
</comment>
<dbReference type="Proteomes" id="UP001138500">
    <property type="component" value="Unassembled WGS sequence"/>
</dbReference>
<sequence>MCLMAVPYCPTCGTQAAAPYFQALGGCSYATPGRGGVIICSRSSSQGFSQRPVAGPICDACIARSVASTSSNPLVGWTANGTRFQAEKISGYDALKQNTTVYGSGTTSQPAGIGETSLQSPTLNNASNGSSSARR</sequence>
<reference evidence="2 3" key="1">
    <citation type="journal article" date="2018" name="IMA Fungus">
        <title>IMA Genome-F 10: Nine draft genome sequences of Claviceps purpurea s.lat., including C. arundinis, C. humidiphila, and C. cf. spartinae, pseudomolecules for the pitch canker pathogen Fusarium circinatum, draft genome of Davidsoniella eucalypti, Grosmannia galeiformis, Quambalaria eucalypti, and Teratosphaeria destructans.</title>
        <authorList>
            <person name="Wingfield B.D."/>
            <person name="Liu M."/>
            <person name="Nguyen H.D."/>
            <person name="Lane F.A."/>
            <person name="Morgan S.W."/>
            <person name="De Vos L."/>
            <person name="Wilken P.M."/>
            <person name="Duong T.A."/>
            <person name="Aylward J."/>
            <person name="Coetzee M.P."/>
            <person name="Dadej K."/>
            <person name="De Beer Z.W."/>
            <person name="Findlay W."/>
            <person name="Havenga M."/>
            <person name="Kolarik M."/>
            <person name="Menzies J.G."/>
            <person name="Naidoo K."/>
            <person name="Pochopski O."/>
            <person name="Shoukouhi P."/>
            <person name="Santana Q.C."/>
            <person name="Seifert K.A."/>
            <person name="Soal N."/>
            <person name="Steenkamp E.T."/>
            <person name="Tatham C.T."/>
            <person name="van der Nest M.A."/>
            <person name="Wingfield M.J."/>
        </authorList>
    </citation>
    <scope>NUCLEOTIDE SEQUENCE [LARGE SCALE GENOMIC DNA]</scope>
    <source>
        <strain evidence="2">CMW44962</strain>
    </source>
</reference>
<protein>
    <submittedName>
        <fullName evidence="2">Uncharacterized protein</fullName>
    </submittedName>
</protein>
<keyword evidence="3" id="KW-1185">Reference proteome</keyword>
<feature type="compositionally biased region" description="Polar residues" evidence="1">
    <location>
        <begin position="103"/>
        <end position="123"/>
    </location>
</feature>
<name>A0A9W7SMX6_9PEZI</name>
<accession>A0A9W7SMX6</accession>
<proteinExistence type="predicted"/>
<dbReference type="EMBL" id="RIBY02002101">
    <property type="protein sequence ID" value="KAH9825560.1"/>
    <property type="molecule type" value="Genomic_DNA"/>
</dbReference>
<evidence type="ECO:0000313" key="3">
    <source>
        <dbReference type="Proteomes" id="UP001138500"/>
    </source>
</evidence>
<evidence type="ECO:0000256" key="1">
    <source>
        <dbReference type="SAM" id="MobiDB-lite"/>
    </source>
</evidence>
<dbReference type="AlphaFoldDB" id="A0A9W7SMX6"/>
<gene>
    <name evidence="2" type="ORF">Tdes44962_MAKER04128</name>
</gene>